<evidence type="ECO:0008006" key="3">
    <source>
        <dbReference type="Google" id="ProtNLM"/>
    </source>
</evidence>
<comment type="caution">
    <text evidence="1">The sequence shown here is derived from an EMBL/GenBank/DDBJ whole genome shotgun (WGS) entry which is preliminary data.</text>
</comment>
<keyword evidence="2" id="KW-1185">Reference proteome</keyword>
<dbReference type="Proteomes" id="UP000254869">
    <property type="component" value="Unassembled WGS sequence"/>
</dbReference>
<gene>
    <name evidence="1" type="ORF">DFR76_108176</name>
</gene>
<dbReference type="STRING" id="1210086.GCA_001613105_02749"/>
<dbReference type="InterPro" id="IPR045558">
    <property type="entry name" value="DUF6317"/>
</dbReference>
<accession>A0A370I4T3</accession>
<dbReference type="AlphaFoldDB" id="A0A370I4T3"/>
<dbReference type="RefSeq" id="WP_067997253.1">
    <property type="nucleotide sequence ID" value="NZ_QQBC01000008.1"/>
</dbReference>
<protein>
    <recommendedName>
        <fullName evidence="3">Excreted virulence factor EspC (Type VII ESX diderm)</fullName>
    </recommendedName>
</protein>
<evidence type="ECO:0000313" key="1">
    <source>
        <dbReference type="EMBL" id="RDI64344.1"/>
    </source>
</evidence>
<dbReference type="EMBL" id="QQBC01000008">
    <property type="protein sequence ID" value="RDI64344.1"/>
    <property type="molecule type" value="Genomic_DNA"/>
</dbReference>
<organism evidence="1 2">
    <name type="scientific">Nocardia pseudobrasiliensis</name>
    <dbReference type="NCBI Taxonomy" id="45979"/>
    <lineage>
        <taxon>Bacteria</taxon>
        <taxon>Bacillati</taxon>
        <taxon>Actinomycetota</taxon>
        <taxon>Actinomycetes</taxon>
        <taxon>Mycobacteriales</taxon>
        <taxon>Nocardiaceae</taxon>
        <taxon>Nocardia</taxon>
    </lineage>
</organism>
<reference evidence="1 2" key="1">
    <citation type="submission" date="2018-07" db="EMBL/GenBank/DDBJ databases">
        <title>Genomic Encyclopedia of Type Strains, Phase IV (KMG-IV): sequencing the most valuable type-strain genomes for metagenomic binning, comparative biology and taxonomic classification.</title>
        <authorList>
            <person name="Goeker M."/>
        </authorList>
    </citation>
    <scope>NUCLEOTIDE SEQUENCE [LARGE SCALE GENOMIC DNA]</scope>
    <source>
        <strain evidence="1 2">DSM 44290</strain>
    </source>
</reference>
<sequence>MSDWFQVVLDDLKTMAKTFDDEAKTYEGLVPKFSPAPVDSGDATLNEAMKGAADLLQILHHQMVRTIQTHAEKLSYARDSYERHDIDNRKLYDDLTKNLD</sequence>
<name>A0A370I4T3_9NOCA</name>
<evidence type="ECO:0000313" key="2">
    <source>
        <dbReference type="Proteomes" id="UP000254869"/>
    </source>
</evidence>
<dbReference type="Pfam" id="PF19840">
    <property type="entry name" value="DUF6317"/>
    <property type="match status" value="1"/>
</dbReference>
<proteinExistence type="predicted"/>